<name>A0A6A4VLF9_AMPAM</name>
<dbReference type="GO" id="GO:0035098">
    <property type="term" value="C:ESC/E(Z) complex"/>
    <property type="evidence" value="ECO:0007669"/>
    <property type="project" value="TreeGrafter"/>
</dbReference>
<dbReference type="GO" id="GO:0031490">
    <property type="term" value="F:chromatin DNA binding"/>
    <property type="evidence" value="ECO:0007669"/>
    <property type="project" value="TreeGrafter"/>
</dbReference>
<dbReference type="InterPro" id="IPR057540">
    <property type="entry name" value="Znf_SUZ12"/>
</dbReference>
<evidence type="ECO:0000256" key="8">
    <source>
        <dbReference type="SAM" id="MobiDB-lite"/>
    </source>
</evidence>
<evidence type="ECO:0000256" key="3">
    <source>
        <dbReference type="ARBA" id="ARBA00022771"/>
    </source>
</evidence>
<evidence type="ECO:0000256" key="4">
    <source>
        <dbReference type="ARBA" id="ARBA00022833"/>
    </source>
</evidence>
<dbReference type="Pfam" id="PF23320">
    <property type="entry name" value="Zn_SUZ12"/>
    <property type="match status" value="1"/>
</dbReference>
<dbReference type="GO" id="GO:0006325">
    <property type="term" value="P:chromatin organization"/>
    <property type="evidence" value="ECO:0007669"/>
    <property type="project" value="UniProtKB-KW"/>
</dbReference>
<dbReference type="CDD" id="cd21740">
    <property type="entry name" value="C2_II_SUZ12"/>
    <property type="match status" value="1"/>
</dbReference>
<dbReference type="AlphaFoldDB" id="A0A6A4VLF9"/>
<evidence type="ECO:0000259" key="10">
    <source>
        <dbReference type="Pfam" id="PF23320"/>
    </source>
</evidence>
<dbReference type="Proteomes" id="UP000440578">
    <property type="component" value="Unassembled WGS sequence"/>
</dbReference>
<evidence type="ECO:0000256" key="7">
    <source>
        <dbReference type="ARBA" id="ARBA00023163"/>
    </source>
</evidence>
<keyword evidence="7" id="KW-0804">Transcription</keyword>
<protein>
    <submittedName>
        <fullName evidence="11">Polycomb protein suz12</fullName>
    </submittedName>
</protein>
<evidence type="ECO:0000256" key="1">
    <source>
        <dbReference type="ARBA" id="ARBA00007416"/>
    </source>
</evidence>
<keyword evidence="5" id="KW-0156">Chromatin regulator</keyword>
<proteinExistence type="inferred from homology"/>
<feature type="region of interest" description="Disordered" evidence="8">
    <location>
        <begin position="260"/>
        <end position="328"/>
    </location>
</feature>
<reference evidence="11 12" key="1">
    <citation type="submission" date="2019-07" db="EMBL/GenBank/DDBJ databases">
        <title>Draft genome assembly of a fouling barnacle, Amphibalanus amphitrite (Darwin, 1854): The first reference genome for Thecostraca.</title>
        <authorList>
            <person name="Kim W."/>
        </authorList>
    </citation>
    <scope>NUCLEOTIDE SEQUENCE [LARGE SCALE GENOMIC DNA]</scope>
    <source>
        <strain evidence="11">SNU_AA5</strain>
        <tissue evidence="11">Soma without cirri and trophi</tissue>
    </source>
</reference>
<gene>
    <name evidence="11" type="primary">Sgms2</name>
    <name evidence="11" type="ORF">FJT64_007879</name>
</gene>
<dbReference type="Pfam" id="PF09733">
    <property type="entry name" value="VEFS-Box"/>
    <property type="match status" value="1"/>
</dbReference>
<sequence length="604" mass="66875">MITKCSYKPLKPLFLHRNLLYMRRASARRVKPKVTRVNALLAMAEKKQSDLTNCTPGQYLTISHIGYYVSKDDSPPSSVRVEVSLKKLCHKRRKEGAAPAVTTSFGWTEVVVNPSDASAPPTVPTSCVPAESFSTQNGSGPKTFVLVVRVSPQQGNRENEEPNNKRRKVSRSSSAASSEPLRAELPVTDRAGRCLLTDGEYDVLLTAEPAGQPTAAASATPGRPGANSPRKTSWESFDDGKPVPVPLDAFSTAPTLKLRLAWTNQPPQPTVERPRPLQARDTNQPASAVAKRCGRGTVKKEESSSSANSRESWSVDKDRPPAGAGSPPTPPLILYQFIYGPAARQQTEARQDLLCPWCCLDCGKLYPLLKHLQLCHARFTFCYTPFARGARIDVSLNESYDSSYAGNPLDLTRPPGARCGPGRRTPSTSVLVCRPRRQKPSLAEFQQTETEERMRPFVTGHNRMYHRTATNLAIPPAELGYDSEGEHDHPWLRTKTRRMIYEFSDVNEGEKALMVMWNLHVMKYNFVGDLQMPQALAMFIEQHGATIVNRNLYRNFVLHLASLYDFGVISPGHIHRAIQQFQELVEGDGDLTSTLVNNLLGAAS</sequence>
<comment type="similarity">
    <text evidence="1">Belongs to the VEFS (VRN2-EMF2-FIS2-SU(Z)12) family.</text>
</comment>
<keyword evidence="4" id="KW-0862">Zinc</keyword>
<dbReference type="InterPro" id="IPR019135">
    <property type="entry name" value="Polycomb_protein_VEFS-Box"/>
</dbReference>
<evidence type="ECO:0000259" key="9">
    <source>
        <dbReference type="Pfam" id="PF09733"/>
    </source>
</evidence>
<keyword evidence="2" id="KW-0479">Metal-binding</keyword>
<feature type="domain" description="Polycomb protein SUZ12-like zinc finger" evidence="10">
    <location>
        <begin position="333"/>
        <end position="398"/>
    </location>
</feature>
<dbReference type="OrthoDB" id="166746at2759"/>
<evidence type="ECO:0000313" key="11">
    <source>
        <dbReference type="EMBL" id="KAF0294463.1"/>
    </source>
</evidence>
<dbReference type="PANTHER" id="PTHR22597:SF0">
    <property type="entry name" value="POLYCOMB PROTEIN SUZ12"/>
    <property type="match status" value="1"/>
</dbReference>
<dbReference type="CDD" id="cd21750">
    <property type="entry name" value="ZnB-Zn_SUZ12"/>
    <property type="match status" value="1"/>
</dbReference>
<evidence type="ECO:0000313" key="12">
    <source>
        <dbReference type="Proteomes" id="UP000440578"/>
    </source>
</evidence>
<dbReference type="EMBL" id="VIIS01001685">
    <property type="protein sequence ID" value="KAF0294463.1"/>
    <property type="molecule type" value="Genomic_DNA"/>
</dbReference>
<dbReference type="PANTHER" id="PTHR22597">
    <property type="entry name" value="POLYCOMB GROUP PROTEIN"/>
    <property type="match status" value="1"/>
</dbReference>
<evidence type="ECO:0000256" key="2">
    <source>
        <dbReference type="ARBA" id="ARBA00022723"/>
    </source>
</evidence>
<keyword evidence="3" id="KW-0863">Zinc-finger</keyword>
<keyword evidence="12" id="KW-1185">Reference proteome</keyword>
<dbReference type="GO" id="GO:0016586">
    <property type="term" value="C:RSC-type complex"/>
    <property type="evidence" value="ECO:0007669"/>
    <property type="project" value="TreeGrafter"/>
</dbReference>
<keyword evidence="6" id="KW-0805">Transcription regulation</keyword>
<evidence type="ECO:0000256" key="5">
    <source>
        <dbReference type="ARBA" id="ARBA00022853"/>
    </source>
</evidence>
<dbReference type="CDD" id="cd21551">
    <property type="entry name" value="VEFS-box_SUZ12"/>
    <property type="match status" value="1"/>
</dbReference>
<dbReference type="GO" id="GO:0008270">
    <property type="term" value="F:zinc ion binding"/>
    <property type="evidence" value="ECO:0007669"/>
    <property type="project" value="UniProtKB-KW"/>
</dbReference>
<comment type="caution">
    <text evidence="11">The sequence shown here is derived from an EMBL/GenBank/DDBJ whole genome shotgun (WGS) entry which is preliminary data.</text>
</comment>
<accession>A0A6A4VLF9</accession>
<organism evidence="11 12">
    <name type="scientific">Amphibalanus amphitrite</name>
    <name type="common">Striped barnacle</name>
    <name type="synonym">Balanus amphitrite</name>
    <dbReference type="NCBI Taxonomy" id="1232801"/>
    <lineage>
        <taxon>Eukaryota</taxon>
        <taxon>Metazoa</taxon>
        <taxon>Ecdysozoa</taxon>
        <taxon>Arthropoda</taxon>
        <taxon>Crustacea</taxon>
        <taxon>Multicrustacea</taxon>
        <taxon>Cirripedia</taxon>
        <taxon>Thoracica</taxon>
        <taxon>Thoracicalcarea</taxon>
        <taxon>Balanomorpha</taxon>
        <taxon>Balanoidea</taxon>
        <taxon>Balanidae</taxon>
        <taxon>Amphibalaninae</taxon>
        <taxon>Amphibalanus</taxon>
    </lineage>
</organism>
<feature type="region of interest" description="Disordered" evidence="8">
    <location>
        <begin position="212"/>
        <end position="240"/>
    </location>
</feature>
<evidence type="ECO:0000256" key="6">
    <source>
        <dbReference type="ARBA" id="ARBA00023015"/>
    </source>
</evidence>
<feature type="region of interest" description="Disordered" evidence="8">
    <location>
        <begin position="116"/>
        <end position="185"/>
    </location>
</feature>
<feature type="domain" description="Polycomb protein VEFS-Box" evidence="9">
    <location>
        <begin position="455"/>
        <end position="572"/>
    </location>
</feature>